<feature type="non-terminal residue" evidence="1">
    <location>
        <position position="1"/>
    </location>
</feature>
<name>A0ABV1FP64_9BACT</name>
<proteinExistence type="predicted"/>
<evidence type="ECO:0000313" key="1">
    <source>
        <dbReference type="EMBL" id="MEQ2486120.1"/>
    </source>
</evidence>
<protein>
    <submittedName>
        <fullName evidence="1">Uncharacterized protein</fullName>
    </submittedName>
</protein>
<evidence type="ECO:0000313" key="2">
    <source>
        <dbReference type="Proteomes" id="UP001487296"/>
    </source>
</evidence>
<keyword evidence="2" id="KW-1185">Reference proteome</keyword>
<dbReference type="RefSeq" id="WP_215759189.1">
    <property type="nucleotide sequence ID" value="NZ_JAHKBE010000007.1"/>
</dbReference>
<organism evidence="1 2">
    <name type="scientific">Hallella faecis</name>
    <dbReference type="NCBI Taxonomy" id="2841596"/>
    <lineage>
        <taxon>Bacteria</taxon>
        <taxon>Pseudomonadati</taxon>
        <taxon>Bacteroidota</taxon>
        <taxon>Bacteroidia</taxon>
        <taxon>Bacteroidales</taxon>
        <taxon>Prevotellaceae</taxon>
        <taxon>Hallella</taxon>
    </lineage>
</organism>
<reference evidence="1 2" key="1">
    <citation type="submission" date="2024-04" db="EMBL/GenBank/DDBJ databases">
        <title>Human intestinal bacterial collection.</title>
        <authorList>
            <person name="Pauvert C."/>
            <person name="Hitch T.C.A."/>
            <person name="Clavel T."/>
        </authorList>
    </citation>
    <scope>NUCLEOTIDE SEQUENCE [LARGE SCALE GENOMIC DNA]</scope>
    <source>
        <strain evidence="1 2">CLA-AA-H145</strain>
    </source>
</reference>
<sequence>SALPPRLNETLHHFMASMPVTKGVISTNPLGMAGRATCRPFGDGLVSTHPIPFGNISLTAKTERNTSPFHGLHDGDKGGGFNRPPFAWQAEPWLFAVSRVSMMTRTSVAFCDAGLHSLSHMRITSTSSQRPFCYNVTCYMLQ</sequence>
<dbReference type="Proteomes" id="UP001487296">
    <property type="component" value="Unassembled WGS sequence"/>
</dbReference>
<comment type="caution">
    <text evidence="1">The sequence shown here is derived from an EMBL/GenBank/DDBJ whole genome shotgun (WGS) entry which is preliminary data.</text>
</comment>
<gene>
    <name evidence="1" type="ORF">AAAT34_03510</name>
</gene>
<accession>A0ABV1FP64</accession>
<dbReference type="EMBL" id="JBBNFP010000007">
    <property type="protein sequence ID" value="MEQ2486120.1"/>
    <property type="molecule type" value="Genomic_DNA"/>
</dbReference>